<dbReference type="PANTHER" id="PTHR10696:SF21">
    <property type="entry name" value="TAUD_TFDA-LIKE DOMAIN-CONTAINING PROTEIN"/>
    <property type="match status" value="1"/>
</dbReference>
<evidence type="ECO:0000259" key="2">
    <source>
        <dbReference type="Pfam" id="PF02668"/>
    </source>
</evidence>
<dbReference type="InParanoid" id="G8Y0C5"/>
<dbReference type="EMBL" id="FO082046">
    <property type="protein sequence ID" value="CCE86278.1"/>
    <property type="molecule type" value="Genomic_DNA"/>
</dbReference>
<organism evidence="3 4">
    <name type="scientific">Pichia sorbitophila (strain ATCC MYA-4447 / BCRC 22081 / CBS 7064 / NBRC 10061 / NRRL Y-12695)</name>
    <name type="common">Hybrid yeast</name>
    <dbReference type="NCBI Taxonomy" id="559304"/>
    <lineage>
        <taxon>Eukaryota</taxon>
        <taxon>Fungi</taxon>
        <taxon>Dikarya</taxon>
        <taxon>Ascomycota</taxon>
        <taxon>Saccharomycotina</taxon>
        <taxon>Pichiomycetes</taxon>
        <taxon>Debaryomycetaceae</taxon>
        <taxon>Millerozyma</taxon>
    </lineage>
</organism>
<dbReference type="OMA" id="LTFFHVT"/>
<dbReference type="eggNOG" id="ENOG502T9IV">
    <property type="taxonomic scope" value="Eukaryota"/>
</dbReference>
<dbReference type="HOGENOM" id="CLU_044153_2_0_1"/>
<dbReference type="SUPFAM" id="SSF51197">
    <property type="entry name" value="Clavaminate synthase-like"/>
    <property type="match status" value="1"/>
</dbReference>
<feature type="domain" description="TauD/TfdA-like" evidence="2">
    <location>
        <begin position="75"/>
        <end position="370"/>
    </location>
</feature>
<keyword evidence="4" id="KW-1185">Reference proteome</keyword>
<dbReference type="AlphaFoldDB" id="G8Y0C5"/>
<keyword evidence="1" id="KW-0560">Oxidoreductase</keyword>
<dbReference type="Gene3D" id="3.60.130.10">
    <property type="entry name" value="Clavaminate synthase-like"/>
    <property type="match status" value="1"/>
</dbReference>
<dbReference type="Proteomes" id="UP000005222">
    <property type="component" value="Chromosome N"/>
</dbReference>
<name>G8Y0C5_PICSO</name>
<protein>
    <submittedName>
        <fullName evidence="3">Piso0_004761 protein</fullName>
    </submittedName>
</protein>
<dbReference type="InterPro" id="IPR042098">
    <property type="entry name" value="TauD-like_sf"/>
</dbReference>
<dbReference type="Pfam" id="PF02668">
    <property type="entry name" value="TauD"/>
    <property type="match status" value="1"/>
</dbReference>
<dbReference type="PANTHER" id="PTHR10696">
    <property type="entry name" value="GAMMA-BUTYROBETAINE HYDROXYLASE-RELATED"/>
    <property type="match status" value="1"/>
</dbReference>
<dbReference type="InterPro" id="IPR003819">
    <property type="entry name" value="TauD/TfdA-like"/>
</dbReference>
<reference evidence="3 4" key="1">
    <citation type="journal article" date="2012" name="G3 (Bethesda)">
        <title>Pichia sorbitophila, an interspecies yeast hybrid reveals early steps of genome resolution following polyploidization.</title>
        <authorList>
            <person name="Leh Louis V."/>
            <person name="Despons L."/>
            <person name="Friedrich A."/>
            <person name="Martin T."/>
            <person name="Durrens P."/>
            <person name="Casaregola S."/>
            <person name="Neuveglise C."/>
            <person name="Fairhead C."/>
            <person name="Marck C."/>
            <person name="Cruz J.A."/>
            <person name="Straub M.L."/>
            <person name="Kugler V."/>
            <person name="Sacerdot C."/>
            <person name="Uzunov Z."/>
            <person name="Thierry A."/>
            <person name="Weiss S."/>
            <person name="Bleykasten C."/>
            <person name="De Montigny J."/>
            <person name="Jacques N."/>
            <person name="Jung P."/>
            <person name="Lemaire M."/>
            <person name="Mallet S."/>
            <person name="Morel G."/>
            <person name="Richard G.F."/>
            <person name="Sarkar A."/>
            <person name="Savel G."/>
            <person name="Schacherer J."/>
            <person name="Seret M.L."/>
            <person name="Talla E."/>
            <person name="Samson G."/>
            <person name="Jubin C."/>
            <person name="Poulain J."/>
            <person name="Vacherie B."/>
            <person name="Barbe V."/>
            <person name="Pelletier E."/>
            <person name="Sherman D.J."/>
            <person name="Westhof E."/>
            <person name="Weissenbach J."/>
            <person name="Baret P.V."/>
            <person name="Wincker P."/>
            <person name="Gaillardin C."/>
            <person name="Dujon B."/>
            <person name="Souciet J.L."/>
        </authorList>
    </citation>
    <scope>NUCLEOTIDE SEQUENCE [LARGE SCALE GENOMIC DNA]</scope>
    <source>
        <strain evidence="4">ATCC MYA-4447 / BCRC 22081 / CBS 7064 / NBRC 10061 / NRRL Y-12695</strain>
    </source>
</reference>
<proteinExistence type="predicted"/>
<evidence type="ECO:0000313" key="4">
    <source>
        <dbReference type="Proteomes" id="UP000005222"/>
    </source>
</evidence>
<accession>G8Y0C5</accession>
<evidence type="ECO:0000256" key="1">
    <source>
        <dbReference type="ARBA" id="ARBA00023002"/>
    </source>
</evidence>
<gene>
    <name evidence="3" type="primary">Piso0_004761</name>
    <name evidence="3" type="ORF">GNLVRS01_PISO0N00563g</name>
</gene>
<dbReference type="GO" id="GO:0016491">
    <property type="term" value="F:oxidoreductase activity"/>
    <property type="evidence" value="ECO:0007669"/>
    <property type="project" value="UniProtKB-KW"/>
</dbReference>
<evidence type="ECO:0000313" key="3">
    <source>
        <dbReference type="EMBL" id="CCE86278.1"/>
    </source>
</evidence>
<dbReference type="InterPro" id="IPR050411">
    <property type="entry name" value="AlphaKG_dependent_hydroxylases"/>
</dbReference>
<dbReference type="STRING" id="559304.G8Y0C5"/>
<sequence length="391" mass="45405">MVQGETSEDYSHLSGRYGGIPVSVKKERSENVRIVHGREFPLVLKLEIDEQEVTPSTKRTVLKSFLSEIATQGIFLNLLRNHGAVIFRGVDVKIDDYSDTMRSLFQQINYIPFEQIGLGNPRKAMTDVVMTVNASTYERRLYGHQEFSRYKRSPAVLSFFCQKSSKEGGESTLFHASEYYELIKKVLPEFLEETLSRGLYVSQCWPLKIGPFDPKAPSWSTKHSFGKYIEESDSVEEMKRKAVALCLERACDDYEFLPDNSFKIHHHIKPLRIHPYTKDPFFYSSFPVFYGKYYDARRLGDNYQLNPVNGHGARFDDGKDIPQEVLDKLMELSLEIEYFHKFSDGDIIFLDNYQIYHGRLPFVEGEREVFSSMWDEPPEVKKYPELLNTLV</sequence>
<dbReference type="OrthoDB" id="408743at2759"/>